<dbReference type="Pfam" id="PF13692">
    <property type="entry name" value="Glyco_trans_1_4"/>
    <property type="match status" value="1"/>
</dbReference>
<sequence>MTRPLVFAIPGDIETRSGGYGYDRRMLAELSGLGWDVTRLHLPGSFPAPGAADLNATAAALAAIPDRTPVLIDGLAFGAMPDIARAEAGRLRLVALVHHPLALEAGLSAAQREGLERSERAALGFAEAVVVTSPATASELVANWGVPAERLTVALPGTDPAPRAKGSGGAPLILAIGTLIPRKDHATLVAALTLLADHDWRCRIVGGLDADPATTAALRDQIAGSGLADRIELAGALPDVAPAYRRADIFALASRYEGYGMVFAEAMANGLPIVACRAGAVGDVVPESAGILVAPGDVAAFADALGRLIADPALRAEMAASSHAAGRKLPSWRQSAATLAAALEGVAR</sequence>
<evidence type="ECO:0000259" key="1">
    <source>
        <dbReference type="Pfam" id="PF13579"/>
    </source>
</evidence>
<comment type="caution">
    <text evidence="2">The sequence shown here is derived from an EMBL/GenBank/DDBJ whole genome shotgun (WGS) entry which is preliminary data.</text>
</comment>
<evidence type="ECO:0000313" key="3">
    <source>
        <dbReference type="Proteomes" id="UP000476332"/>
    </source>
</evidence>
<name>A0A6L9ME94_9HYPH</name>
<dbReference type="PANTHER" id="PTHR12526">
    <property type="entry name" value="GLYCOSYLTRANSFERASE"/>
    <property type="match status" value="1"/>
</dbReference>
<dbReference type="GO" id="GO:0016757">
    <property type="term" value="F:glycosyltransferase activity"/>
    <property type="evidence" value="ECO:0007669"/>
    <property type="project" value="TreeGrafter"/>
</dbReference>
<dbReference type="PANTHER" id="PTHR12526:SF636">
    <property type="entry name" value="BLL3647 PROTEIN"/>
    <property type="match status" value="1"/>
</dbReference>
<dbReference type="SUPFAM" id="SSF53756">
    <property type="entry name" value="UDP-Glycosyltransferase/glycogen phosphorylase"/>
    <property type="match status" value="1"/>
</dbReference>
<dbReference type="AlphaFoldDB" id="A0A6L9ME94"/>
<dbReference type="Proteomes" id="UP000476332">
    <property type="component" value="Unassembled WGS sequence"/>
</dbReference>
<accession>A0A6L9ME94</accession>
<dbReference type="EMBL" id="JAAAMJ010000002">
    <property type="protein sequence ID" value="NDV86174.1"/>
    <property type="molecule type" value="Genomic_DNA"/>
</dbReference>
<dbReference type="InterPro" id="IPR028098">
    <property type="entry name" value="Glyco_trans_4-like_N"/>
</dbReference>
<organism evidence="2 3">
    <name type="scientific">Aurantimonas aggregata</name>
    <dbReference type="NCBI Taxonomy" id="2047720"/>
    <lineage>
        <taxon>Bacteria</taxon>
        <taxon>Pseudomonadati</taxon>
        <taxon>Pseudomonadota</taxon>
        <taxon>Alphaproteobacteria</taxon>
        <taxon>Hyphomicrobiales</taxon>
        <taxon>Aurantimonadaceae</taxon>
        <taxon>Aurantimonas</taxon>
    </lineage>
</organism>
<dbReference type="RefSeq" id="WP_163042911.1">
    <property type="nucleotide sequence ID" value="NZ_JAAAMJ010000002.1"/>
</dbReference>
<evidence type="ECO:0000313" key="2">
    <source>
        <dbReference type="EMBL" id="NDV86174.1"/>
    </source>
</evidence>
<dbReference type="Pfam" id="PF13579">
    <property type="entry name" value="Glyco_trans_4_4"/>
    <property type="match status" value="1"/>
</dbReference>
<keyword evidence="2" id="KW-0808">Transferase</keyword>
<dbReference type="CDD" id="cd03801">
    <property type="entry name" value="GT4_PimA-like"/>
    <property type="match status" value="1"/>
</dbReference>
<gene>
    <name evidence="2" type="ORF">GTW51_05605</name>
</gene>
<keyword evidence="3" id="KW-1185">Reference proteome</keyword>
<feature type="domain" description="Glycosyltransferase subfamily 4-like N-terminal" evidence="1">
    <location>
        <begin position="27"/>
        <end position="154"/>
    </location>
</feature>
<dbReference type="Gene3D" id="3.40.50.2000">
    <property type="entry name" value="Glycogen Phosphorylase B"/>
    <property type="match status" value="2"/>
</dbReference>
<protein>
    <submittedName>
        <fullName evidence="2">Glycosyltransferase</fullName>
    </submittedName>
</protein>
<reference evidence="2 3" key="1">
    <citation type="submission" date="2020-01" db="EMBL/GenBank/DDBJ databases">
        <title>Genomes of bacteria type strains.</title>
        <authorList>
            <person name="Chen J."/>
            <person name="Zhu S."/>
            <person name="Chen J."/>
        </authorList>
    </citation>
    <scope>NUCLEOTIDE SEQUENCE [LARGE SCALE GENOMIC DNA]</scope>
    <source>
        <strain evidence="2 3">KCTC 52919</strain>
    </source>
</reference>
<proteinExistence type="predicted"/>